<evidence type="ECO:0000313" key="2">
    <source>
        <dbReference type="EMBL" id="CAH1973736.1"/>
    </source>
</evidence>
<keyword evidence="3" id="KW-1185">Reference proteome</keyword>
<protein>
    <submittedName>
        <fullName evidence="2">Uncharacterized protein</fullName>
    </submittedName>
</protein>
<dbReference type="EMBL" id="CAKOFQ010006814">
    <property type="protein sequence ID" value="CAH1973736.1"/>
    <property type="molecule type" value="Genomic_DNA"/>
</dbReference>
<name>A0A9P0KH03_ACAOB</name>
<reference evidence="2" key="1">
    <citation type="submission" date="2022-03" db="EMBL/GenBank/DDBJ databases">
        <authorList>
            <person name="Sayadi A."/>
        </authorList>
    </citation>
    <scope>NUCLEOTIDE SEQUENCE</scope>
</reference>
<evidence type="ECO:0000256" key="1">
    <source>
        <dbReference type="SAM" id="MobiDB-lite"/>
    </source>
</evidence>
<organism evidence="2 3">
    <name type="scientific">Acanthoscelides obtectus</name>
    <name type="common">Bean weevil</name>
    <name type="synonym">Bruchus obtectus</name>
    <dbReference type="NCBI Taxonomy" id="200917"/>
    <lineage>
        <taxon>Eukaryota</taxon>
        <taxon>Metazoa</taxon>
        <taxon>Ecdysozoa</taxon>
        <taxon>Arthropoda</taxon>
        <taxon>Hexapoda</taxon>
        <taxon>Insecta</taxon>
        <taxon>Pterygota</taxon>
        <taxon>Neoptera</taxon>
        <taxon>Endopterygota</taxon>
        <taxon>Coleoptera</taxon>
        <taxon>Polyphaga</taxon>
        <taxon>Cucujiformia</taxon>
        <taxon>Chrysomeloidea</taxon>
        <taxon>Chrysomelidae</taxon>
        <taxon>Bruchinae</taxon>
        <taxon>Bruchini</taxon>
        <taxon>Acanthoscelides</taxon>
    </lineage>
</organism>
<accession>A0A9P0KH03</accession>
<feature type="region of interest" description="Disordered" evidence="1">
    <location>
        <begin position="1"/>
        <end position="24"/>
    </location>
</feature>
<proteinExistence type="predicted"/>
<evidence type="ECO:0000313" key="3">
    <source>
        <dbReference type="Proteomes" id="UP001152888"/>
    </source>
</evidence>
<dbReference type="Proteomes" id="UP001152888">
    <property type="component" value="Unassembled WGS sequence"/>
</dbReference>
<dbReference type="AlphaFoldDB" id="A0A9P0KH03"/>
<comment type="caution">
    <text evidence="2">The sequence shown here is derived from an EMBL/GenBank/DDBJ whole genome shotgun (WGS) entry which is preliminary data.</text>
</comment>
<gene>
    <name evidence="2" type="ORF">ACAOBT_LOCUS10720</name>
</gene>
<sequence>MVAINNFTPEQRQTGSDSRRTFTIPNPKTSYDVIEEWVPAIGNQKLNNLMKYDGGLLSPSGKAVTKKEKDERREKRNTMCIYNSSLDYSQLRNSPVTVVNGHHFGGESRVEAKYLVSHTRPLLDMRGAIVVMLQRQKVGIFATVIPASLSTGDMTASYKHKNWKIKKRLSAAPLVTVIPKTLEVETRARPRYMLSTQIMVDLQRRSVSANNSCRPSNDMPSLDVHFASSRVFVCFDSLHCDRCFFKVRLLLRCNDQFLMETGSQKRASIPSGDKLITLASRVLHNVKMRYEMLKIALIRYGGLNGFEHNATLNWRILIMKSINTVDVYGKWKQHQQITRCSLAAFDRRSTYPSDILKLSYLAVEIVPILFPEELFTTKCDRFGTCKN</sequence>